<dbReference type="Proteomes" id="UP001174936">
    <property type="component" value="Unassembled WGS sequence"/>
</dbReference>
<accession>A0AA39YQ24</accession>
<proteinExistence type="predicted"/>
<protein>
    <submittedName>
        <fullName evidence="2">Uncharacterized protein</fullName>
    </submittedName>
</protein>
<dbReference type="AlphaFoldDB" id="A0AA39YQ24"/>
<dbReference type="EMBL" id="JAULSV010000001">
    <property type="protein sequence ID" value="KAK0655960.1"/>
    <property type="molecule type" value="Genomic_DNA"/>
</dbReference>
<gene>
    <name evidence="2" type="ORF">B0T16DRAFT_384745</name>
</gene>
<evidence type="ECO:0000313" key="3">
    <source>
        <dbReference type="Proteomes" id="UP001174936"/>
    </source>
</evidence>
<evidence type="ECO:0000256" key="1">
    <source>
        <dbReference type="SAM" id="MobiDB-lite"/>
    </source>
</evidence>
<comment type="caution">
    <text evidence="2">The sequence shown here is derived from an EMBL/GenBank/DDBJ whole genome shotgun (WGS) entry which is preliminary data.</text>
</comment>
<sequence length="173" mass="18554">MGGIWALSFCTGGETGVVSPPQWMQRGRAPGHIWTMPDQGTVRGGEGPSQPGRTPASSSLPSASQPLRRYGSHSVPYRAGCSPFCSLPRLVEKLAREARDVIQWPFRTASARTASDRRAVSGRTGLAWSVTRGSLFFTQKASQQQQEAASPTSLATLDDALNARARCLSALPR</sequence>
<organism evidence="2 3">
    <name type="scientific">Cercophora newfieldiana</name>
    <dbReference type="NCBI Taxonomy" id="92897"/>
    <lineage>
        <taxon>Eukaryota</taxon>
        <taxon>Fungi</taxon>
        <taxon>Dikarya</taxon>
        <taxon>Ascomycota</taxon>
        <taxon>Pezizomycotina</taxon>
        <taxon>Sordariomycetes</taxon>
        <taxon>Sordariomycetidae</taxon>
        <taxon>Sordariales</taxon>
        <taxon>Lasiosphaeriaceae</taxon>
        <taxon>Cercophora</taxon>
    </lineage>
</organism>
<feature type="region of interest" description="Disordered" evidence="1">
    <location>
        <begin position="27"/>
        <end position="71"/>
    </location>
</feature>
<reference evidence="2" key="1">
    <citation type="submission" date="2023-06" db="EMBL/GenBank/DDBJ databases">
        <title>Genome-scale phylogeny and comparative genomics of the fungal order Sordariales.</title>
        <authorList>
            <consortium name="Lawrence Berkeley National Laboratory"/>
            <person name="Hensen N."/>
            <person name="Bonometti L."/>
            <person name="Westerberg I."/>
            <person name="Brannstrom I.O."/>
            <person name="Guillou S."/>
            <person name="Cros-Aarteil S."/>
            <person name="Calhoun S."/>
            <person name="Haridas S."/>
            <person name="Kuo A."/>
            <person name="Mondo S."/>
            <person name="Pangilinan J."/>
            <person name="Riley R."/>
            <person name="Labutti K."/>
            <person name="Andreopoulos B."/>
            <person name="Lipzen A."/>
            <person name="Chen C."/>
            <person name="Yanf M."/>
            <person name="Daum C."/>
            <person name="Ng V."/>
            <person name="Clum A."/>
            <person name="Steindorff A."/>
            <person name="Ohm R."/>
            <person name="Martin F."/>
            <person name="Silar P."/>
            <person name="Natvig D."/>
            <person name="Lalanne C."/>
            <person name="Gautier V."/>
            <person name="Ament-Velasquez S.L."/>
            <person name="Kruys A."/>
            <person name="Hutchinson M.I."/>
            <person name="Powell A.J."/>
            <person name="Barry K."/>
            <person name="Miller A.N."/>
            <person name="Grigoriev I.V."/>
            <person name="Debuchy R."/>
            <person name="Gladieux P."/>
            <person name="Thoren M.H."/>
            <person name="Johannesson H."/>
        </authorList>
    </citation>
    <scope>NUCLEOTIDE SEQUENCE</scope>
    <source>
        <strain evidence="2">SMH2532-1</strain>
    </source>
</reference>
<keyword evidence="3" id="KW-1185">Reference proteome</keyword>
<feature type="compositionally biased region" description="Low complexity" evidence="1">
    <location>
        <begin position="55"/>
        <end position="67"/>
    </location>
</feature>
<evidence type="ECO:0000313" key="2">
    <source>
        <dbReference type="EMBL" id="KAK0655960.1"/>
    </source>
</evidence>
<name>A0AA39YQ24_9PEZI</name>